<evidence type="ECO:0000259" key="2">
    <source>
        <dbReference type="PROSITE" id="PS50801"/>
    </source>
</evidence>
<dbReference type="RefSeq" id="WP_143538141.1">
    <property type="nucleotide sequence ID" value="NZ_BAAAGS010000041.1"/>
</dbReference>
<name>A0ABN1DN94_SACER</name>
<feature type="domain" description="STAS" evidence="2">
    <location>
        <begin position="54"/>
        <end position="124"/>
    </location>
</feature>
<feature type="region of interest" description="Disordered" evidence="1">
    <location>
        <begin position="1"/>
        <end position="44"/>
    </location>
</feature>
<comment type="caution">
    <text evidence="3">The sequence shown here is derived from an EMBL/GenBank/DDBJ whole genome shotgun (WGS) entry which is preliminary data.</text>
</comment>
<dbReference type="CDD" id="cd07043">
    <property type="entry name" value="STAS_anti-anti-sigma_factors"/>
    <property type="match status" value="1"/>
</dbReference>
<accession>A0ABN1DN94</accession>
<sequence>MTTVPSRASANENLVASPRSSGEQQPGSSAVPAPRPPQSEPGRPVRLRCRRIAEGALVLCADGALDGVGEADFAELMRQLLHESERLVVLDLSAVSFMTTAGAVALLEADCRARIQGVALMVVSSPAVDRLLGLIDVADRFTYAPSVATCLARLGTAGGLVPQPRTHPVSDDLEEG</sequence>
<protein>
    <recommendedName>
        <fullName evidence="2">STAS domain-containing protein</fullName>
    </recommendedName>
</protein>
<dbReference type="Pfam" id="PF01740">
    <property type="entry name" value="STAS"/>
    <property type="match status" value="1"/>
</dbReference>
<evidence type="ECO:0000313" key="3">
    <source>
        <dbReference type="EMBL" id="GAA0546442.1"/>
    </source>
</evidence>
<proteinExistence type="predicted"/>
<dbReference type="EMBL" id="BAAAGS010000041">
    <property type="protein sequence ID" value="GAA0546442.1"/>
    <property type="molecule type" value="Genomic_DNA"/>
</dbReference>
<dbReference type="InterPro" id="IPR036513">
    <property type="entry name" value="STAS_dom_sf"/>
</dbReference>
<organism evidence="3 4">
    <name type="scientific">Saccharopolyspora erythraea</name>
    <name type="common">Streptomyces erythraeus</name>
    <dbReference type="NCBI Taxonomy" id="1836"/>
    <lineage>
        <taxon>Bacteria</taxon>
        <taxon>Bacillati</taxon>
        <taxon>Actinomycetota</taxon>
        <taxon>Actinomycetes</taxon>
        <taxon>Pseudonocardiales</taxon>
        <taxon>Pseudonocardiaceae</taxon>
        <taxon>Saccharopolyspora</taxon>
    </lineage>
</organism>
<reference evidence="3 4" key="1">
    <citation type="journal article" date="2019" name="Int. J. Syst. Evol. Microbiol.">
        <title>The Global Catalogue of Microorganisms (GCM) 10K type strain sequencing project: providing services to taxonomists for standard genome sequencing and annotation.</title>
        <authorList>
            <consortium name="The Broad Institute Genomics Platform"/>
            <consortium name="The Broad Institute Genome Sequencing Center for Infectious Disease"/>
            <person name="Wu L."/>
            <person name="Ma J."/>
        </authorList>
    </citation>
    <scope>NUCLEOTIDE SEQUENCE [LARGE SCALE GENOMIC DNA]</scope>
    <source>
        <strain evidence="3 4">JCM 10303</strain>
    </source>
</reference>
<gene>
    <name evidence="3" type="ORF">GCM10009533_51630</name>
</gene>
<evidence type="ECO:0000256" key="1">
    <source>
        <dbReference type="SAM" id="MobiDB-lite"/>
    </source>
</evidence>
<dbReference type="SUPFAM" id="SSF52091">
    <property type="entry name" value="SpoIIaa-like"/>
    <property type="match status" value="1"/>
</dbReference>
<dbReference type="Gene3D" id="3.30.750.24">
    <property type="entry name" value="STAS domain"/>
    <property type="match status" value="1"/>
</dbReference>
<dbReference type="PROSITE" id="PS50801">
    <property type="entry name" value="STAS"/>
    <property type="match status" value="1"/>
</dbReference>
<feature type="compositionally biased region" description="Polar residues" evidence="1">
    <location>
        <begin position="1"/>
        <end position="28"/>
    </location>
</feature>
<dbReference type="Proteomes" id="UP001500729">
    <property type="component" value="Unassembled WGS sequence"/>
</dbReference>
<keyword evidence="4" id="KW-1185">Reference proteome</keyword>
<dbReference type="InterPro" id="IPR002645">
    <property type="entry name" value="STAS_dom"/>
</dbReference>
<evidence type="ECO:0000313" key="4">
    <source>
        <dbReference type="Proteomes" id="UP001500729"/>
    </source>
</evidence>